<sequence length="90" mass="10075">MLHLDPDKLKTLLGRSLSYQGVPCQVIEILGEESPDLVLRDLRDHQVIQPNQYGDAGGWTPQMFTIRVLNVHGDRFNPDVPELAALDLLA</sequence>
<reference evidence="1 2" key="1">
    <citation type="journal article" date="2014" name="ISME J.">
        <title>Candidatus Competibacter-lineage genomes retrieved from metagenomes reveal functional metabolic diversity.</title>
        <authorList>
            <person name="McIlroy S.J."/>
            <person name="Albertsen M."/>
            <person name="Andresen E.K."/>
            <person name="Saunders A.M."/>
            <person name="Kristiansen R."/>
            <person name="Stokholm-Bjerregaard M."/>
            <person name="Nielsen K.L."/>
            <person name="Nielsen P.H."/>
        </authorList>
    </citation>
    <scope>NUCLEOTIDE SEQUENCE [LARGE SCALE GENOMIC DNA]</scope>
    <source>
        <strain evidence="1 2">Run_B_J11</strain>
    </source>
</reference>
<proteinExistence type="predicted"/>
<keyword evidence="2" id="KW-1185">Reference proteome</keyword>
<evidence type="ECO:0000313" key="2">
    <source>
        <dbReference type="Proteomes" id="UP000019184"/>
    </source>
</evidence>
<accession>A0A7U7GG69</accession>
<dbReference type="Proteomes" id="UP000019184">
    <property type="component" value="Unassembled WGS sequence"/>
</dbReference>
<comment type="caution">
    <text evidence="1">The sequence shown here is derived from an EMBL/GenBank/DDBJ whole genome shotgun (WGS) entry which is preliminary data.</text>
</comment>
<gene>
    <name evidence="1" type="ORF">BN874_900009</name>
</gene>
<evidence type="ECO:0000313" key="1">
    <source>
        <dbReference type="EMBL" id="CDH47705.1"/>
    </source>
</evidence>
<dbReference type="AlphaFoldDB" id="A0A7U7GG69"/>
<organism evidence="1 2">
    <name type="scientific">Candidatus Contendobacter odensis Run_B_J11</name>
    <dbReference type="NCBI Taxonomy" id="1400861"/>
    <lineage>
        <taxon>Bacteria</taxon>
        <taxon>Pseudomonadati</taxon>
        <taxon>Pseudomonadota</taxon>
        <taxon>Gammaproteobacteria</taxon>
        <taxon>Candidatus Competibacteraceae</taxon>
        <taxon>Candidatus Contendibacter</taxon>
    </lineage>
</organism>
<name>A0A7U7GG69_9GAMM</name>
<protein>
    <submittedName>
        <fullName evidence="1">Uncharacterized protein</fullName>
    </submittedName>
</protein>
<dbReference type="EMBL" id="CBTK010000310">
    <property type="protein sequence ID" value="CDH47705.1"/>
    <property type="molecule type" value="Genomic_DNA"/>
</dbReference>